<dbReference type="PANTHER" id="PTHR45629">
    <property type="entry name" value="SNF2/RAD54 FAMILY MEMBER"/>
    <property type="match status" value="1"/>
</dbReference>
<proteinExistence type="predicted"/>
<dbReference type="GO" id="GO:0008094">
    <property type="term" value="F:ATP-dependent activity, acting on DNA"/>
    <property type="evidence" value="ECO:0007669"/>
    <property type="project" value="TreeGrafter"/>
</dbReference>
<dbReference type="Proteomes" id="UP000240883">
    <property type="component" value="Unassembled WGS sequence"/>
</dbReference>
<gene>
    <name evidence="7" type="ORF">BS50DRAFT_569641</name>
</gene>
<dbReference type="GO" id="GO:0005634">
    <property type="term" value="C:nucleus"/>
    <property type="evidence" value="ECO:0007669"/>
    <property type="project" value="TreeGrafter"/>
</dbReference>
<feature type="compositionally biased region" description="Gly residues" evidence="4">
    <location>
        <begin position="1106"/>
        <end position="1121"/>
    </location>
</feature>
<dbReference type="InterPro" id="IPR000330">
    <property type="entry name" value="SNF2_N"/>
</dbReference>
<dbReference type="CDD" id="cd22254">
    <property type="entry name" value="CSB_WHD"/>
    <property type="match status" value="1"/>
</dbReference>
<evidence type="ECO:0000256" key="4">
    <source>
        <dbReference type="SAM" id="MobiDB-lite"/>
    </source>
</evidence>
<dbReference type="FunFam" id="3.40.50.10810:FF:000039">
    <property type="entry name" value="DNA repair protein Rhp26/Rad26"/>
    <property type="match status" value="1"/>
</dbReference>
<dbReference type="InterPro" id="IPR038718">
    <property type="entry name" value="SNF2-like_sf"/>
</dbReference>
<dbReference type="STRING" id="1448308.A0A2T2P371"/>
<dbReference type="SUPFAM" id="SSF52540">
    <property type="entry name" value="P-loop containing nucleoside triphosphate hydrolases"/>
    <property type="match status" value="2"/>
</dbReference>
<dbReference type="InterPro" id="IPR050496">
    <property type="entry name" value="SNF2_RAD54_helicase_repair"/>
</dbReference>
<dbReference type="InterPro" id="IPR001650">
    <property type="entry name" value="Helicase_C-like"/>
</dbReference>
<dbReference type="CDD" id="cd18000">
    <property type="entry name" value="DEXHc_ERCC6"/>
    <property type="match status" value="1"/>
</dbReference>
<protein>
    <recommendedName>
        <fullName evidence="9">DNA repair and recombination protein RAD26</fullName>
    </recommendedName>
</protein>
<feature type="compositionally biased region" description="Polar residues" evidence="4">
    <location>
        <begin position="1125"/>
        <end position="1135"/>
    </location>
</feature>
<evidence type="ECO:0000259" key="6">
    <source>
        <dbReference type="PROSITE" id="PS51194"/>
    </source>
</evidence>
<dbReference type="InterPro" id="IPR014001">
    <property type="entry name" value="Helicase_ATP-bd"/>
</dbReference>
<dbReference type="Pfam" id="PF00176">
    <property type="entry name" value="SNF2-rel_dom"/>
    <property type="match status" value="1"/>
</dbReference>
<dbReference type="GO" id="GO:0016787">
    <property type="term" value="F:hydrolase activity"/>
    <property type="evidence" value="ECO:0007669"/>
    <property type="project" value="UniProtKB-KW"/>
</dbReference>
<name>A0A2T2P371_CORCC</name>
<feature type="domain" description="Helicase ATP-binding" evidence="5">
    <location>
        <begin position="434"/>
        <end position="629"/>
    </location>
</feature>
<dbReference type="EMBL" id="KZ678130">
    <property type="protein sequence ID" value="PSN72079.1"/>
    <property type="molecule type" value="Genomic_DNA"/>
</dbReference>
<organism evidence="7 8">
    <name type="scientific">Corynespora cassiicola Philippines</name>
    <dbReference type="NCBI Taxonomy" id="1448308"/>
    <lineage>
        <taxon>Eukaryota</taxon>
        <taxon>Fungi</taxon>
        <taxon>Dikarya</taxon>
        <taxon>Ascomycota</taxon>
        <taxon>Pezizomycotina</taxon>
        <taxon>Dothideomycetes</taxon>
        <taxon>Pleosporomycetidae</taxon>
        <taxon>Pleosporales</taxon>
        <taxon>Corynesporascaceae</taxon>
        <taxon>Corynespora</taxon>
    </lineage>
</organism>
<dbReference type="InterPro" id="IPR049730">
    <property type="entry name" value="SNF2/RAD54-like_C"/>
</dbReference>
<feature type="region of interest" description="Disordered" evidence="4">
    <location>
        <begin position="217"/>
        <end position="340"/>
    </location>
</feature>
<feature type="region of interest" description="Disordered" evidence="4">
    <location>
        <begin position="1"/>
        <end position="92"/>
    </location>
</feature>
<evidence type="ECO:0000256" key="3">
    <source>
        <dbReference type="ARBA" id="ARBA00022840"/>
    </source>
</evidence>
<feature type="region of interest" description="Disordered" evidence="4">
    <location>
        <begin position="1078"/>
        <end position="1156"/>
    </location>
</feature>
<dbReference type="GO" id="GO:0005524">
    <property type="term" value="F:ATP binding"/>
    <property type="evidence" value="ECO:0007669"/>
    <property type="project" value="InterPro"/>
</dbReference>
<evidence type="ECO:0000313" key="8">
    <source>
        <dbReference type="Proteomes" id="UP000240883"/>
    </source>
</evidence>
<dbReference type="PROSITE" id="PS51194">
    <property type="entry name" value="HELICASE_CTER"/>
    <property type="match status" value="1"/>
</dbReference>
<keyword evidence="3" id="KW-0067">ATP-binding</keyword>
<dbReference type="GO" id="GO:0006283">
    <property type="term" value="P:transcription-coupled nucleotide-excision repair"/>
    <property type="evidence" value="ECO:0007669"/>
    <property type="project" value="TreeGrafter"/>
</dbReference>
<dbReference type="CDD" id="cd18793">
    <property type="entry name" value="SF2_C_SNF"/>
    <property type="match status" value="1"/>
</dbReference>
<dbReference type="PANTHER" id="PTHR45629:SF7">
    <property type="entry name" value="DNA EXCISION REPAIR PROTEIN ERCC-6-RELATED"/>
    <property type="match status" value="1"/>
</dbReference>
<accession>A0A2T2P371</accession>
<dbReference type="SMART" id="SM00490">
    <property type="entry name" value="HELICc"/>
    <property type="match status" value="1"/>
</dbReference>
<dbReference type="Pfam" id="PF00271">
    <property type="entry name" value="Helicase_C"/>
    <property type="match status" value="1"/>
</dbReference>
<evidence type="ECO:0008006" key="9">
    <source>
        <dbReference type="Google" id="ProtNLM"/>
    </source>
</evidence>
<evidence type="ECO:0000256" key="1">
    <source>
        <dbReference type="ARBA" id="ARBA00022741"/>
    </source>
</evidence>
<feature type="compositionally biased region" description="Basic and acidic residues" evidence="4">
    <location>
        <begin position="142"/>
        <end position="162"/>
    </location>
</feature>
<feature type="compositionally biased region" description="Basic residues" evidence="4">
    <location>
        <begin position="324"/>
        <end position="337"/>
    </location>
</feature>
<feature type="domain" description="Helicase C-terminal" evidence="6">
    <location>
        <begin position="768"/>
        <end position="923"/>
    </location>
</feature>
<keyword evidence="1" id="KW-0547">Nucleotide-binding</keyword>
<feature type="compositionally biased region" description="Low complexity" evidence="4">
    <location>
        <begin position="8"/>
        <end position="22"/>
    </location>
</feature>
<keyword evidence="2" id="KW-0378">Hydrolase</keyword>
<dbReference type="InterPro" id="IPR027417">
    <property type="entry name" value="P-loop_NTPase"/>
</dbReference>
<feature type="compositionally biased region" description="Acidic residues" evidence="4">
    <location>
        <begin position="307"/>
        <end position="320"/>
    </location>
</feature>
<dbReference type="PROSITE" id="PS51192">
    <property type="entry name" value="HELICASE_ATP_BIND_1"/>
    <property type="match status" value="1"/>
</dbReference>
<evidence type="ECO:0000256" key="2">
    <source>
        <dbReference type="ARBA" id="ARBA00022801"/>
    </source>
</evidence>
<keyword evidence="8" id="KW-1185">Reference proteome</keyword>
<dbReference type="Gene3D" id="3.40.50.10810">
    <property type="entry name" value="Tandem AAA-ATPase domain"/>
    <property type="match status" value="1"/>
</dbReference>
<feature type="compositionally biased region" description="Low complexity" evidence="4">
    <location>
        <begin position="242"/>
        <end position="256"/>
    </location>
</feature>
<dbReference type="SMART" id="SM00487">
    <property type="entry name" value="DEXDc"/>
    <property type="match status" value="1"/>
</dbReference>
<reference evidence="7 8" key="1">
    <citation type="journal article" date="2018" name="Front. Microbiol.">
        <title>Genome-Wide Analysis of Corynespora cassiicola Leaf Fall Disease Putative Effectors.</title>
        <authorList>
            <person name="Lopez D."/>
            <person name="Ribeiro S."/>
            <person name="Label P."/>
            <person name="Fumanal B."/>
            <person name="Venisse J.S."/>
            <person name="Kohler A."/>
            <person name="de Oliveira R.R."/>
            <person name="Labutti K."/>
            <person name="Lipzen A."/>
            <person name="Lail K."/>
            <person name="Bauer D."/>
            <person name="Ohm R.A."/>
            <person name="Barry K.W."/>
            <person name="Spatafora J."/>
            <person name="Grigoriev I.V."/>
            <person name="Martin F.M."/>
            <person name="Pujade-Renaud V."/>
        </authorList>
    </citation>
    <scope>NUCLEOTIDE SEQUENCE [LARGE SCALE GENOMIC DNA]</scope>
    <source>
        <strain evidence="7 8">Philippines</strain>
    </source>
</reference>
<feature type="region of interest" description="Disordered" evidence="4">
    <location>
        <begin position="142"/>
        <end position="183"/>
    </location>
</feature>
<evidence type="ECO:0000313" key="7">
    <source>
        <dbReference type="EMBL" id="PSN72079.1"/>
    </source>
</evidence>
<dbReference type="Gene3D" id="3.40.50.300">
    <property type="entry name" value="P-loop containing nucleotide triphosphate hydrolases"/>
    <property type="match status" value="1"/>
</dbReference>
<evidence type="ECO:0000259" key="5">
    <source>
        <dbReference type="PROSITE" id="PS51192"/>
    </source>
</evidence>
<feature type="region of interest" description="Disordered" evidence="4">
    <location>
        <begin position="987"/>
        <end position="1014"/>
    </location>
</feature>
<dbReference type="AlphaFoldDB" id="A0A2T2P371"/>
<feature type="compositionally biased region" description="Low complexity" evidence="4">
    <location>
        <begin position="987"/>
        <end position="1009"/>
    </location>
</feature>
<sequence length="1239" mass="138102">MLPESDDAAVATAVANPPTEATRAPARESTPTPVTDDAFAESPREDADIPSDADEETRLKFLTAGARDQDDLERDIGRQADQLLTEQADERDKKRIEKAEAEVRRNQAAIAKLRSRLAMPVVESQKVKIRGEIAAYQKKVEDLDKEQDSIQQRINDRHKVPGEETGEQENVNRPLPNESRRDFLIRTGKITPFSKLAYDQSENTTLADTLLDAEVNDIAEDDSKGPTSHRNLRKPGFESEEAASSPGDSASPATTSRGRKRGGGTPPLTSYRPTKRRRSTPPTEASDAAGAGGATESGDAYTTESMPDSDDIPDDDEYEEVPSRKGKAPSKKSKKQAKATNIAETAQEDLAGIDDGNEKVYQNRLRSWADKRFAAREKARRAIGEDLVDDTHTEECYQPHPTEPDHEFEGGFRIPGDIYPALFGYQKTGVEWLWQLYQQNVGGIVADEMGLGKTIQAISFIAGLHYSKILTKPVIIVCPATLLKQWVNEFHRWWPALRVSILHASGSGMLDTRREDRLERDMELRNYGEYDKTLTNAGKAAKKIIQKVKRDGHVLITSYTGLQSYSEFLNPMEWETAILDEGHKIRNPNTSITIHCKELRTSNRIILSGTPMQNNLVELWSLFDFVFPMRLGTLVNFRQQFEFPIKRGGYANASNLEFETARQCAETLKEAVGPYLLQRYKVDVAADLPQKKEQVLFCKLTRTQRRSYENFLGSEMMRSIANGNKNALFGIDYLRKICNHPDLTEHSILSIKEGYDYGAGHKSGKMQVVKELLSIWTKGGHKTLLFAQHRIMLDIMEKFIGNMPGINYRRMDGNTDIKKRQDLVDEFNNDPDIHVFLLTTKVGGLGVNLTGADRVIIYDPDWNPSTDIQARERSWRLGQKRAVEIYRLMSAGTIEEKIYHRQIFKQFLTNKVLKDPTQRQSFAMSDLHDLFSLGSDNVDGETETGNLFRGSEVDFKNQEVAEDVSDATIQDELANVKGIDHAEAFRTSVSNSNGGSPSASTPAATGSGNEDPSNARLMSTIFAKSGVHSVVEHESVIASTTGGGRKRKVQADAAFVQREAKKQATLAAMELKKSLEEARQVPAGVPTWTGEHGEAGRPAPRAPPSGRGGRGGQSSRGGRGGPSSNAILNNLSGRQGESYASDGSDHARNTTSYQVRPSLGGQRMMKMIRDFMLTHGGSVPTKMLVDQFDHYCRAVRGRSELFQEMLKNIATLKRGNTARSNRWVLKDEYKQDYNATRRH</sequence>
<dbReference type="OrthoDB" id="413460at2759"/>